<comment type="caution">
    <text evidence="2">The sequence shown here is derived from an EMBL/GenBank/DDBJ whole genome shotgun (WGS) entry which is preliminary data.</text>
</comment>
<dbReference type="AlphaFoldDB" id="A0A2S8FL10"/>
<dbReference type="Pfam" id="PF07589">
    <property type="entry name" value="PEP-CTERM"/>
    <property type="match status" value="1"/>
</dbReference>
<dbReference type="Proteomes" id="UP000238322">
    <property type="component" value="Unassembled WGS sequence"/>
</dbReference>
<evidence type="ECO:0000313" key="3">
    <source>
        <dbReference type="Proteomes" id="UP000238322"/>
    </source>
</evidence>
<gene>
    <name evidence="2" type="ORF">C5Y83_22025</name>
</gene>
<reference evidence="2 3" key="1">
    <citation type="submission" date="2018-02" db="EMBL/GenBank/DDBJ databases">
        <title>Comparative genomes isolates from brazilian mangrove.</title>
        <authorList>
            <person name="Araujo J.E."/>
            <person name="Taketani R.G."/>
            <person name="Silva M.C.P."/>
            <person name="Loureco M.V."/>
            <person name="Andreote F.D."/>
        </authorList>
    </citation>
    <scope>NUCLEOTIDE SEQUENCE [LARGE SCALE GENOMIC DNA]</scope>
    <source>
        <strain evidence="2 3">Hex-1 MGV</strain>
    </source>
</reference>
<dbReference type="EMBL" id="PUHY01000012">
    <property type="protein sequence ID" value="PQO32862.1"/>
    <property type="molecule type" value="Genomic_DNA"/>
</dbReference>
<feature type="domain" description="Ice-binding protein C-terminal" evidence="1">
    <location>
        <begin position="189"/>
        <end position="213"/>
    </location>
</feature>
<name>A0A2S8FL10_9BACT</name>
<sequence>MRYWNECHSMTFFRDKRGNVEMRCHQLMLLAVVLLTATGGQAYADVVTFDLEWSPEYGTATATGYITIDTGDLPNPGAMNSPNTMPTWVKDIQMTVENSAVRNGTYVFSDFRGISWDTEGGTLDLTKELVGQPTSWRPWGSSSTFDSGDFSLWTINPDVPEAYEPFQMLQFNSTATEILMLTKFTPQHVPEPTSIALFGIGAAGLSIARCIRRKNAI</sequence>
<evidence type="ECO:0000259" key="1">
    <source>
        <dbReference type="Pfam" id="PF07589"/>
    </source>
</evidence>
<accession>A0A2S8FL10</accession>
<protein>
    <recommendedName>
        <fullName evidence="1">Ice-binding protein C-terminal domain-containing protein</fullName>
    </recommendedName>
</protein>
<proteinExistence type="predicted"/>
<organism evidence="2 3">
    <name type="scientific">Blastopirellula marina</name>
    <dbReference type="NCBI Taxonomy" id="124"/>
    <lineage>
        <taxon>Bacteria</taxon>
        <taxon>Pseudomonadati</taxon>
        <taxon>Planctomycetota</taxon>
        <taxon>Planctomycetia</taxon>
        <taxon>Pirellulales</taxon>
        <taxon>Pirellulaceae</taxon>
        <taxon>Blastopirellula</taxon>
    </lineage>
</organism>
<dbReference type="NCBIfam" id="TIGR02595">
    <property type="entry name" value="PEP_CTERM"/>
    <property type="match status" value="1"/>
</dbReference>
<evidence type="ECO:0000313" key="2">
    <source>
        <dbReference type="EMBL" id="PQO32862.1"/>
    </source>
</evidence>
<dbReference type="InterPro" id="IPR013424">
    <property type="entry name" value="Ice-binding_C"/>
</dbReference>